<evidence type="ECO:0000256" key="1">
    <source>
        <dbReference type="ARBA" id="ARBA00004162"/>
    </source>
</evidence>
<dbReference type="InterPro" id="IPR003400">
    <property type="entry name" value="ExbD"/>
</dbReference>
<evidence type="ECO:0000256" key="3">
    <source>
        <dbReference type="ARBA" id="ARBA00022475"/>
    </source>
</evidence>
<evidence type="ECO:0000256" key="6">
    <source>
        <dbReference type="ARBA" id="ARBA00023136"/>
    </source>
</evidence>
<keyword evidence="3" id="KW-1003">Cell membrane</keyword>
<evidence type="ECO:0000256" key="2">
    <source>
        <dbReference type="ARBA" id="ARBA00005811"/>
    </source>
</evidence>
<dbReference type="Gene3D" id="3.30.420.270">
    <property type="match status" value="1"/>
</dbReference>
<comment type="caution">
    <text evidence="9">The sequence shown here is derived from an EMBL/GenBank/DDBJ whole genome shotgun (WGS) entry which is preliminary data.</text>
</comment>
<dbReference type="Pfam" id="PF02472">
    <property type="entry name" value="ExbD"/>
    <property type="match status" value="1"/>
</dbReference>
<dbReference type="EMBL" id="VYXP01000006">
    <property type="protein sequence ID" value="KAA9130782.1"/>
    <property type="molecule type" value="Genomic_DNA"/>
</dbReference>
<evidence type="ECO:0000256" key="4">
    <source>
        <dbReference type="ARBA" id="ARBA00022692"/>
    </source>
</evidence>
<evidence type="ECO:0000313" key="10">
    <source>
        <dbReference type="Proteomes" id="UP000325372"/>
    </source>
</evidence>
<name>A0A5N0T7B1_9GAMM</name>
<dbReference type="GO" id="GO:0005886">
    <property type="term" value="C:plasma membrane"/>
    <property type="evidence" value="ECO:0007669"/>
    <property type="project" value="UniProtKB-SubCell"/>
</dbReference>
<feature type="transmembrane region" description="Helical" evidence="8">
    <location>
        <begin position="15"/>
        <end position="35"/>
    </location>
</feature>
<organism evidence="9 10">
    <name type="scientific">Marinihelvus fidelis</name>
    <dbReference type="NCBI Taxonomy" id="2613842"/>
    <lineage>
        <taxon>Bacteria</taxon>
        <taxon>Pseudomonadati</taxon>
        <taxon>Pseudomonadota</taxon>
        <taxon>Gammaproteobacteria</taxon>
        <taxon>Chromatiales</taxon>
        <taxon>Wenzhouxiangellaceae</taxon>
        <taxon>Marinihelvus</taxon>
    </lineage>
</organism>
<evidence type="ECO:0000313" key="9">
    <source>
        <dbReference type="EMBL" id="KAA9130782.1"/>
    </source>
</evidence>
<dbReference type="PANTHER" id="PTHR30558:SF13">
    <property type="entry name" value="BIOPOLYMER TRANSPORT PROTEIN EXBD2"/>
    <property type="match status" value="1"/>
</dbReference>
<dbReference type="GO" id="GO:0022857">
    <property type="term" value="F:transmembrane transporter activity"/>
    <property type="evidence" value="ECO:0007669"/>
    <property type="project" value="InterPro"/>
</dbReference>
<keyword evidence="5 8" id="KW-1133">Transmembrane helix</keyword>
<dbReference type="GO" id="GO:0015031">
    <property type="term" value="P:protein transport"/>
    <property type="evidence" value="ECO:0007669"/>
    <property type="project" value="UniProtKB-KW"/>
</dbReference>
<keyword evidence="10" id="KW-1185">Reference proteome</keyword>
<dbReference type="RefSeq" id="WP_150864420.1">
    <property type="nucleotide sequence ID" value="NZ_VYXP01000006.1"/>
</dbReference>
<reference evidence="9 10" key="1">
    <citation type="submission" date="2019-09" db="EMBL/GenBank/DDBJ databases">
        <title>Wenzhouxiangella sp. Genome sequencing and assembly.</title>
        <authorList>
            <person name="Zhang R."/>
        </authorList>
    </citation>
    <scope>NUCLEOTIDE SEQUENCE [LARGE SCALE GENOMIC DNA]</scope>
    <source>
        <strain evidence="9 10">W260</strain>
    </source>
</reference>
<comment type="subcellular location">
    <subcellularLocation>
        <location evidence="1">Cell membrane</location>
        <topology evidence="1">Single-pass membrane protein</topology>
    </subcellularLocation>
    <subcellularLocation>
        <location evidence="7">Cell membrane</location>
        <topology evidence="7">Single-pass type II membrane protein</topology>
    </subcellularLocation>
</comment>
<evidence type="ECO:0000256" key="8">
    <source>
        <dbReference type="SAM" id="Phobius"/>
    </source>
</evidence>
<dbReference type="PANTHER" id="PTHR30558">
    <property type="entry name" value="EXBD MEMBRANE COMPONENT OF PMF-DRIVEN MACROMOLECULE IMPORT SYSTEM"/>
    <property type="match status" value="1"/>
</dbReference>
<evidence type="ECO:0000256" key="7">
    <source>
        <dbReference type="RuleBase" id="RU003879"/>
    </source>
</evidence>
<keyword evidence="4 7" id="KW-0812">Transmembrane</keyword>
<gene>
    <name evidence="9" type="ORF">F3N42_10435</name>
</gene>
<proteinExistence type="inferred from homology"/>
<keyword evidence="7" id="KW-0813">Transport</keyword>
<keyword evidence="7" id="KW-0653">Protein transport</keyword>
<dbReference type="AlphaFoldDB" id="A0A5N0T7B1"/>
<accession>A0A5N0T7B1</accession>
<evidence type="ECO:0000256" key="5">
    <source>
        <dbReference type="ARBA" id="ARBA00022989"/>
    </source>
</evidence>
<sequence length="134" mass="14886">MARRHAREDDTEINITPMLDIVFIMLIFFIVTTSFTKETGAEIIKPEADQSQRIQQGTILIGIRPNDDIWMNKRQLEVREVRAMVERAKAENPEGSVVIVADKGSRIGVVTQVMDQVKLAGVEGIAISAEPPGN</sequence>
<dbReference type="Proteomes" id="UP000325372">
    <property type="component" value="Unassembled WGS sequence"/>
</dbReference>
<protein>
    <submittedName>
        <fullName evidence="9">Biopolymer transporter ExbD</fullName>
    </submittedName>
</protein>
<keyword evidence="6 8" id="KW-0472">Membrane</keyword>
<comment type="similarity">
    <text evidence="2 7">Belongs to the ExbD/TolR family.</text>
</comment>